<proteinExistence type="predicted"/>
<dbReference type="PANTHER" id="PTHR30189">
    <property type="entry name" value="LPS-ASSEMBLY PROTEIN"/>
    <property type="match status" value="1"/>
</dbReference>
<protein>
    <submittedName>
        <fullName evidence="2">DUF3769 domain-containing protein</fullName>
    </submittedName>
</protein>
<comment type="caution">
    <text evidence="2">The sequence shown here is derived from an EMBL/GenBank/DDBJ whole genome shotgun (WGS) entry which is preliminary data.</text>
</comment>
<feature type="compositionally biased region" description="Pro residues" evidence="1">
    <location>
        <begin position="1"/>
        <end position="13"/>
    </location>
</feature>
<name>A0A951QI77_9CYAN</name>
<dbReference type="InterPro" id="IPR022244">
    <property type="entry name" value="DUF3769"/>
</dbReference>
<dbReference type="Gene3D" id="2.60.450.10">
    <property type="entry name" value="Lipopolysaccharide (LPS) transport protein A like domain"/>
    <property type="match status" value="1"/>
</dbReference>
<dbReference type="GO" id="GO:1990351">
    <property type="term" value="C:transporter complex"/>
    <property type="evidence" value="ECO:0007669"/>
    <property type="project" value="TreeGrafter"/>
</dbReference>
<organism evidence="2 3">
    <name type="scientific">Cyanomargarita calcarea GSE-NOS-MK-12-04C</name>
    <dbReference type="NCBI Taxonomy" id="2839659"/>
    <lineage>
        <taxon>Bacteria</taxon>
        <taxon>Bacillati</taxon>
        <taxon>Cyanobacteriota</taxon>
        <taxon>Cyanophyceae</taxon>
        <taxon>Nostocales</taxon>
        <taxon>Cyanomargaritaceae</taxon>
        <taxon>Cyanomargarita</taxon>
    </lineage>
</organism>
<feature type="compositionally biased region" description="Basic and acidic residues" evidence="1">
    <location>
        <begin position="174"/>
        <end position="197"/>
    </location>
</feature>
<dbReference type="InterPro" id="IPR050218">
    <property type="entry name" value="LptD"/>
</dbReference>
<gene>
    <name evidence="2" type="ORF">KME60_04945</name>
</gene>
<dbReference type="PANTHER" id="PTHR30189:SF1">
    <property type="entry name" value="LPS-ASSEMBLY PROTEIN LPTD"/>
    <property type="match status" value="1"/>
</dbReference>
<feature type="compositionally biased region" description="Low complexity" evidence="1">
    <location>
        <begin position="199"/>
        <end position="216"/>
    </location>
</feature>
<accession>A0A951QI77</accession>
<reference evidence="2" key="1">
    <citation type="submission" date="2021-05" db="EMBL/GenBank/DDBJ databases">
        <authorList>
            <person name="Pietrasiak N."/>
            <person name="Ward R."/>
            <person name="Stajich J.E."/>
            <person name="Kurbessoian T."/>
        </authorList>
    </citation>
    <scope>NUCLEOTIDE SEQUENCE</scope>
    <source>
        <strain evidence="2">GSE-NOS-MK-12-04C</strain>
    </source>
</reference>
<feature type="compositionally biased region" description="Polar residues" evidence="1">
    <location>
        <begin position="254"/>
        <end position="264"/>
    </location>
</feature>
<feature type="region of interest" description="Disordered" evidence="1">
    <location>
        <begin position="115"/>
        <end position="270"/>
    </location>
</feature>
<dbReference type="Pfam" id="PF12600">
    <property type="entry name" value="DUF3769"/>
    <property type="match status" value="1"/>
</dbReference>
<reference evidence="2" key="2">
    <citation type="journal article" date="2022" name="Microbiol. Resour. Announc.">
        <title>Metagenome Sequencing to Explore Phylogenomics of Terrestrial Cyanobacteria.</title>
        <authorList>
            <person name="Ward R.D."/>
            <person name="Stajich J.E."/>
            <person name="Johansen J.R."/>
            <person name="Huntemann M."/>
            <person name="Clum A."/>
            <person name="Foster B."/>
            <person name="Foster B."/>
            <person name="Roux S."/>
            <person name="Palaniappan K."/>
            <person name="Varghese N."/>
            <person name="Mukherjee S."/>
            <person name="Reddy T.B.K."/>
            <person name="Daum C."/>
            <person name="Copeland A."/>
            <person name="Chen I.A."/>
            <person name="Ivanova N.N."/>
            <person name="Kyrpides N.C."/>
            <person name="Shapiro N."/>
            <person name="Eloe-Fadrosh E.A."/>
            <person name="Pietrasiak N."/>
        </authorList>
    </citation>
    <scope>NUCLEOTIDE SEQUENCE</scope>
    <source>
        <strain evidence="2">GSE-NOS-MK-12-04C</strain>
    </source>
</reference>
<sequence>MLQPVLPPKPPSILEPSESANSTQFYLVSTTEAKTLLKLTSASSANSQRLPTIFNLTQNQLTAEALAKPSKPETLPPEFSPEVQVAQTAALLGEQLAVGYPVLEEVAPTVARSKNLSQKEVSKLVPSHEKNISLINREDTKNAKEEGKEDGYSNRRKGVVRTSSSEVKLSHQAASRDKGGELDKQSTTRFDLTRSPDETTTQNSPNSPSIPQPTTIEFDSGQPQDQQSKPGAIEFKTRDQNNQTPTLTVPVPENGSTPDQQKPTTPAPGTPRVVEVVADRLEYDERRKIVTLEGNAVVRFDGSVVDADRLQVNLDNLIAVGDGNVALTRGDQVLRGQRFTYNFIQDNGQLQSGRGEVFIPTAQTDLAFSAPTNTTTGPSIARPVSDRIRANQPQTGVGSPGGIDVNVGGRADARNIAPPKSGGQVRRLRFEAARIDFYPRGWQAQDVRITNDPFSPPELELRARKVTLTQESPQQDRIRTEGQRLVLDQKTSIPIPISSQTIDRRERDVTPAIVSVGFDGDKRGGVFIERGFEVISTDKTRLSIKPQFFVQKAIQNGFGNVPSLFGLTARVNADLSPRGRLEGTGNLDSLDLSKIEDNLRASLRYQQQLGDVNPHTLNLEYSYRDRLYNGTLGFQTVQSSLGAVITSPNIPLGTSGFNLRYQGGAQYVNANTDRQDLLQIGRRNDRISLARFQGSATVDGGFFLWQGKPLPPTATEGLKYTPNPVVPYVRAVGGVTATSSYYGSGDNQSTLTGRIGVEGQLGHFSKPYLDYTAFNLSYSQGFNSGFSPFLFDRAVDNKVLEAGISQQIYGPFRFGFQTAINLDKGSSLSTDYILEYSRRTYGISLRYNPDQQLGGISFRISDFNWSGGTNPFSDRGEVKPVVGGVRQDN</sequence>
<evidence type="ECO:0000256" key="1">
    <source>
        <dbReference type="SAM" id="MobiDB-lite"/>
    </source>
</evidence>
<evidence type="ECO:0000313" key="3">
    <source>
        <dbReference type="Proteomes" id="UP000729701"/>
    </source>
</evidence>
<dbReference type="EMBL" id="JAHHGZ010000004">
    <property type="protein sequence ID" value="MBW4666789.1"/>
    <property type="molecule type" value="Genomic_DNA"/>
</dbReference>
<dbReference type="GO" id="GO:0009279">
    <property type="term" value="C:cell outer membrane"/>
    <property type="evidence" value="ECO:0007669"/>
    <property type="project" value="TreeGrafter"/>
</dbReference>
<dbReference type="Pfam" id="PF06835">
    <property type="entry name" value="LptC"/>
    <property type="match status" value="1"/>
</dbReference>
<feature type="region of interest" description="Disordered" evidence="1">
    <location>
        <begin position="1"/>
        <end position="20"/>
    </location>
</feature>
<dbReference type="InterPro" id="IPR010664">
    <property type="entry name" value="LipoPS_assembly_LptC-rel"/>
</dbReference>
<evidence type="ECO:0000313" key="2">
    <source>
        <dbReference type="EMBL" id="MBW4666789.1"/>
    </source>
</evidence>
<dbReference type="Proteomes" id="UP000729701">
    <property type="component" value="Unassembled WGS sequence"/>
</dbReference>
<dbReference type="AlphaFoldDB" id="A0A951QI77"/>
<feature type="compositionally biased region" description="Basic and acidic residues" evidence="1">
    <location>
        <begin position="120"/>
        <end position="153"/>
    </location>
</feature>